<dbReference type="EMBL" id="JACGWN010000157">
    <property type="protein sequence ID" value="KAL0386425.1"/>
    <property type="molecule type" value="Genomic_DNA"/>
</dbReference>
<name>A0AAW2S1S4_9LAMI</name>
<evidence type="ECO:0000313" key="1">
    <source>
        <dbReference type="EMBL" id="KAL0386425.1"/>
    </source>
</evidence>
<organism evidence="1">
    <name type="scientific">Sesamum latifolium</name>
    <dbReference type="NCBI Taxonomy" id="2727402"/>
    <lineage>
        <taxon>Eukaryota</taxon>
        <taxon>Viridiplantae</taxon>
        <taxon>Streptophyta</taxon>
        <taxon>Embryophyta</taxon>
        <taxon>Tracheophyta</taxon>
        <taxon>Spermatophyta</taxon>
        <taxon>Magnoliopsida</taxon>
        <taxon>eudicotyledons</taxon>
        <taxon>Gunneridae</taxon>
        <taxon>Pentapetalae</taxon>
        <taxon>asterids</taxon>
        <taxon>lamiids</taxon>
        <taxon>Lamiales</taxon>
        <taxon>Pedaliaceae</taxon>
        <taxon>Sesamum</taxon>
    </lineage>
</organism>
<reference evidence="1" key="2">
    <citation type="journal article" date="2024" name="Plant">
        <title>Genomic evolution and insights into agronomic trait innovations of Sesamum species.</title>
        <authorList>
            <person name="Miao H."/>
            <person name="Wang L."/>
            <person name="Qu L."/>
            <person name="Liu H."/>
            <person name="Sun Y."/>
            <person name="Le M."/>
            <person name="Wang Q."/>
            <person name="Wei S."/>
            <person name="Zheng Y."/>
            <person name="Lin W."/>
            <person name="Duan Y."/>
            <person name="Cao H."/>
            <person name="Xiong S."/>
            <person name="Wang X."/>
            <person name="Wei L."/>
            <person name="Li C."/>
            <person name="Ma Q."/>
            <person name="Ju M."/>
            <person name="Zhao R."/>
            <person name="Li G."/>
            <person name="Mu C."/>
            <person name="Tian Q."/>
            <person name="Mei H."/>
            <person name="Zhang T."/>
            <person name="Gao T."/>
            <person name="Zhang H."/>
        </authorList>
    </citation>
    <scope>NUCLEOTIDE SEQUENCE</scope>
    <source>
        <strain evidence="1">KEN1</strain>
    </source>
</reference>
<reference evidence="1" key="1">
    <citation type="submission" date="2020-06" db="EMBL/GenBank/DDBJ databases">
        <authorList>
            <person name="Li T."/>
            <person name="Hu X."/>
            <person name="Zhang T."/>
            <person name="Song X."/>
            <person name="Zhang H."/>
            <person name="Dai N."/>
            <person name="Sheng W."/>
            <person name="Hou X."/>
            <person name="Wei L."/>
        </authorList>
    </citation>
    <scope>NUCLEOTIDE SEQUENCE</scope>
    <source>
        <strain evidence="1">KEN1</strain>
        <tissue evidence="1">Leaf</tissue>
    </source>
</reference>
<gene>
    <name evidence="1" type="ORF">Slati_4603700</name>
</gene>
<comment type="caution">
    <text evidence="1">The sequence shown here is derived from an EMBL/GenBank/DDBJ whole genome shotgun (WGS) entry which is preliminary data.</text>
</comment>
<dbReference type="AlphaFoldDB" id="A0AAW2S1S4"/>
<proteinExistence type="predicted"/>
<sequence length="141" mass="15831">MEVVEICHCLADNDASLKYHSLVFGVIPEVPNIPENQKRDNISNVRFCANSDFPRLDKHDDVVGMGNINLEFGSEISPNFKRMDVVKNKCGIVSSASQQRHLETREIPFCLSLSSTGIQLWISLHVKTDMFGIINLDQSVL</sequence>
<accession>A0AAW2S1S4</accession>
<protein>
    <submittedName>
        <fullName evidence="1">Uncharacterized protein</fullName>
    </submittedName>
</protein>